<sequence length="2014" mass="217521">MRKLFLHLLLFFTKFLALAQNVDYTTPLYTNQTFTKVVNPALPVGSVAGSGGVSSGSATYSVPIAVPPGTNGVVPAISIDYNSGLGSGPVGNGWNISGLSVISRAGQNIYHDGQVTTLDFSGKDRFVWNGQRLLGLAGTYGASGATYATESENFVSITSNGISGAGPTWFKVLTKDGVEMEFGNTTDSRMMDEANVNVVFWRLNRVKNPDGNYIDFKYLNIDRDARIDEINYTGNSVTGLLPYNKIKFEYKIRGDINGQYIGNSLIASKYLLDKITITADGSAFKTYQFGYSWDNINSFLREVTESGSDGSKLNSTIFKYGEMPIAFQDGLLATGDLDANDSYFGDFNGDGKTDIMTAKSVNSGIPYVNYHESFRLHLSQPGTSELTNGPKVMLPTTYSMIREQKVPNNYNILAGDYTGDGLDDIVNLKVTNAGSYSKLDSVIIYETSNSGQSLIKHLRSIQPNYFKIHAKGNYFFPGDFDGDGITEYITILGNDLNTYLPFLCTNYIQGGACGSIGISGATDFPVSDWASADKIYVLDFNGDGKSDLMLIRDNLCEIFTLDGNSARQIYTSNFPTKDHLVYFGDFNGDRKTDLLTRASLTDNSATWTKAISTGAVYIPSTFTWVQIPDITKEYYKNHHVNLADFNGDGKTDIYHGKNDFNLQAAKLNVYYSRGYDFFSIQSDLADYVSSSDSYATEMDGDGKSDIMSVKFYQDPYPLFKFKPSGKENLLHKVANGFGHVSTWYYKTFSEGGSFYTKGANSTYPLNSVQLPLNAAFQFIVQNGIGGENVTQYSYEDARLHRPGKGLLGFKKIIVQDKVSGIQSVSENEFNATYYASFPKKTGTYWTAGNALISETTLTNEIVQQGVAGSKRFLYRVKSIAESNVFEGRTASTVNDTFDNYGNVTQSTVNNNNVETTVTKTTFGAYPGIIPNKPTSATIATTRSGQSTFTATTTMGYNALGQLMSKTDFSGLPKSVSASYEYFPLGNLKKTTIAPTGLPARSISATYDTKGRYPESNTNELGQISSATFDPKWGKPLTSTSIDGLVTTFTYDAFGRSQSTKYPEGYTVGHSYGWDIANGAIWFDLTTHPGKPDVKTWHDLLGREIKSQTEAFPSGWTTSTQTYDNRGNVVTSTQPVKSGEPVLTTTNSYDAGDPFNRIIGTSNALTSSTVSYAYAGGILTTTTTSSGQSTSRKTDATGKTTGATDNGGQLEYTYYSHGGLKEVKNAGIVLTSSEYDAQGMQTKLTDLNAGATSYDYNALGQLASQTNANGKTHTMLYDLLGRNTSRSGPEGTSTYEYYPSGTGASVNQLKKVTGFAGTLDEYTYDALGRLQTLKQTVDASAYTTTYGYNVYGDITSVSYPSGFGTNHAYDANAYPTTIKNANNAVTLYTNTGMNGLGQNTAYTLGNGKSSTISYNYGIPTLFATAGIQNLELTWDFAKGNLSKRKDNVKNKEETFVYDNLDRLLSATVTGKVAQTVTYQPSGNISSKSDAGQTFSYDQTKINALTGVISPTTAIPILTQDITYTAFNQPEKITENGSGQPYELTYTYGADYQRLKGVMKKNAALINTHYYFANNYEKDVTPGIADKHLHYIHAPAGMIAIVIRENGADQYYYTYTDHLGSLLTMTAQNGSVLLDQNFDAWGRLRHPTNWDYVNVPAPTSYLYRGFTGHEHLTNFNVINMNGRLYDPVVGRVLSVDNYVADPGSTQAYNRYSYANNNPLVYTDPDGEWVHIVIGAAVGGVVNLGLKAFQGKIHSFKDGAIAFGIGAAAGAVTAATGGAATSALGLSAASFTGGAVAGATGAATGGLIQGLGNAAYFHDSYSVKDWAIGVGVGGLAGGVLGGLDAAGHGKNFWTGAPKASGAGLFSFNNGSMLTSQGRSRSQTGQWQNVGGGDLTFVNAELGDGSIANSFGGVKSGEVVGQGTRFAKGGTEIINFGKTAAGHFSNPARKVPIHILDDVIKNTKGFADPGGSNALMHYQQIWKNGKPYNLEVLYDKASNSIWHFKYDTRALGPLSPIK</sequence>
<dbReference type="PANTHER" id="PTHR32305:SF15">
    <property type="entry name" value="PROTEIN RHSA-RELATED"/>
    <property type="match status" value="1"/>
</dbReference>
<gene>
    <name evidence="9" type="ORF">FEN17_20395</name>
</gene>
<dbReference type="Pfam" id="PF05593">
    <property type="entry name" value="RHS_repeat"/>
    <property type="match status" value="1"/>
</dbReference>
<name>A0A5R9KRQ7_9BACT</name>
<dbReference type="NCBIfam" id="TIGR03696">
    <property type="entry name" value="Rhs_assc_core"/>
    <property type="match status" value="1"/>
</dbReference>
<dbReference type="Proteomes" id="UP000306402">
    <property type="component" value="Unassembled WGS sequence"/>
</dbReference>
<dbReference type="Pfam" id="PF13517">
    <property type="entry name" value="FG-GAP_3"/>
    <property type="match status" value="1"/>
</dbReference>
<evidence type="ECO:0000313" key="10">
    <source>
        <dbReference type="Proteomes" id="UP000306402"/>
    </source>
</evidence>
<evidence type="ECO:0000256" key="2">
    <source>
        <dbReference type="ARBA" id="ARBA00022525"/>
    </source>
</evidence>
<evidence type="ECO:0000256" key="3">
    <source>
        <dbReference type="ARBA" id="ARBA00022729"/>
    </source>
</evidence>
<dbReference type="InterPro" id="IPR006530">
    <property type="entry name" value="YD"/>
</dbReference>
<dbReference type="Pfam" id="PF25023">
    <property type="entry name" value="TEN_YD-shell"/>
    <property type="match status" value="1"/>
</dbReference>
<evidence type="ECO:0000256" key="5">
    <source>
        <dbReference type="ARBA" id="ARBA00023026"/>
    </source>
</evidence>
<feature type="region of interest" description="Disordered" evidence="6">
    <location>
        <begin position="1182"/>
        <end position="1204"/>
    </location>
</feature>
<dbReference type="PANTHER" id="PTHR32305">
    <property type="match status" value="1"/>
</dbReference>
<dbReference type="InterPro" id="IPR028994">
    <property type="entry name" value="Integrin_alpha_N"/>
</dbReference>
<dbReference type="InterPro" id="IPR031325">
    <property type="entry name" value="RHS_repeat"/>
</dbReference>
<dbReference type="GO" id="GO:0005576">
    <property type="term" value="C:extracellular region"/>
    <property type="evidence" value="ECO:0007669"/>
    <property type="project" value="UniProtKB-SubCell"/>
</dbReference>
<organism evidence="9 10">
    <name type="scientific">Dyadobacter luticola</name>
    <dbReference type="NCBI Taxonomy" id="1979387"/>
    <lineage>
        <taxon>Bacteria</taxon>
        <taxon>Pseudomonadati</taxon>
        <taxon>Bacteroidota</taxon>
        <taxon>Cytophagia</taxon>
        <taxon>Cytophagales</taxon>
        <taxon>Spirosomataceae</taxon>
        <taxon>Dyadobacter</taxon>
    </lineage>
</organism>
<keyword evidence="3 7" id="KW-0732">Signal</keyword>
<dbReference type="InterPro" id="IPR050708">
    <property type="entry name" value="T6SS_VgrG/RHS"/>
</dbReference>
<evidence type="ECO:0000256" key="6">
    <source>
        <dbReference type="SAM" id="MobiDB-lite"/>
    </source>
</evidence>
<feature type="chain" id="PRO_5024285648" description="Teneurin-like YD-shell domain-containing protein" evidence="7">
    <location>
        <begin position="20"/>
        <end position="2014"/>
    </location>
</feature>
<dbReference type="Pfam" id="PF03534">
    <property type="entry name" value="SpvB"/>
    <property type="match status" value="1"/>
</dbReference>
<dbReference type="InterPro" id="IPR003284">
    <property type="entry name" value="Sal_SpvB"/>
</dbReference>
<comment type="subcellular location">
    <subcellularLocation>
        <location evidence="1">Secreted</location>
    </subcellularLocation>
</comment>
<proteinExistence type="predicted"/>
<evidence type="ECO:0000256" key="7">
    <source>
        <dbReference type="SAM" id="SignalP"/>
    </source>
</evidence>
<protein>
    <recommendedName>
        <fullName evidence="8">Teneurin-like YD-shell domain-containing protein</fullName>
    </recommendedName>
</protein>
<dbReference type="NCBIfam" id="TIGR01643">
    <property type="entry name" value="YD_repeat_2x"/>
    <property type="match status" value="1"/>
</dbReference>
<feature type="domain" description="Teneurin-like YD-shell" evidence="8">
    <location>
        <begin position="1428"/>
        <end position="1716"/>
    </location>
</feature>
<dbReference type="InterPro" id="IPR013517">
    <property type="entry name" value="FG-GAP"/>
</dbReference>
<dbReference type="RefSeq" id="WP_138367242.1">
    <property type="nucleotide sequence ID" value="NZ_VCEJ01000005.1"/>
</dbReference>
<evidence type="ECO:0000259" key="8">
    <source>
        <dbReference type="Pfam" id="PF25023"/>
    </source>
</evidence>
<dbReference type="OrthoDB" id="6225685at2"/>
<keyword evidence="4" id="KW-0677">Repeat</keyword>
<dbReference type="GO" id="GO:0005737">
    <property type="term" value="C:cytoplasm"/>
    <property type="evidence" value="ECO:0007669"/>
    <property type="project" value="InterPro"/>
</dbReference>
<evidence type="ECO:0000313" key="9">
    <source>
        <dbReference type="EMBL" id="TLU98952.1"/>
    </source>
</evidence>
<keyword evidence="2" id="KW-0964">Secreted</keyword>
<feature type="compositionally biased region" description="Low complexity" evidence="6">
    <location>
        <begin position="1182"/>
        <end position="1203"/>
    </location>
</feature>
<reference evidence="9 10" key="1">
    <citation type="submission" date="2019-05" db="EMBL/GenBank/DDBJ databases">
        <authorList>
            <person name="Qu J.-H."/>
        </authorList>
    </citation>
    <scope>NUCLEOTIDE SEQUENCE [LARGE SCALE GENOMIC DNA]</scope>
    <source>
        <strain evidence="9 10">T17</strain>
    </source>
</reference>
<evidence type="ECO:0000256" key="4">
    <source>
        <dbReference type="ARBA" id="ARBA00022737"/>
    </source>
</evidence>
<dbReference type="InterPro" id="IPR056823">
    <property type="entry name" value="TEN-like_YD-shell"/>
</dbReference>
<evidence type="ECO:0000256" key="1">
    <source>
        <dbReference type="ARBA" id="ARBA00004613"/>
    </source>
</evidence>
<dbReference type="Gene3D" id="2.130.10.130">
    <property type="entry name" value="Integrin alpha, N-terminal"/>
    <property type="match status" value="1"/>
</dbReference>
<keyword evidence="10" id="KW-1185">Reference proteome</keyword>
<dbReference type="InterPro" id="IPR022385">
    <property type="entry name" value="Rhs_assc_core"/>
</dbReference>
<dbReference type="SUPFAM" id="SSF69318">
    <property type="entry name" value="Integrin alpha N-terminal domain"/>
    <property type="match status" value="1"/>
</dbReference>
<dbReference type="Gene3D" id="2.180.10.10">
    <property type="entry name" value="RHS repeat-associated core"/>
    <property type="match status" value="3"/>
</dbReference>
<keyword evidence="5" id="KW-0843">Virulence</keyword>
<accession>A0A5R9KRQ7</accession>
<feature type="signal peptide" evidence="7">
    <location>
        <begin position="1"/>
        <end position="19"/>
    </location>
</feature>
<dbReference type="EMBL" id="VCEJ01000005">
    <property type="protein sequence ID" value="TLU98952.1"/>
    <property type="molecule type" value="Genomic_DNA"/>
</dbReference>
<comment type="caution">
    <text evidence="9">The sequence shown here is derived from an EMBL/GenBank/DDBJ whole genome shotgun (WGS) entry which is preliminary data.</text>
</comment>